<keyword evidence="1" id="KW-1133">Transmembrane helix</keyword>
<dbReference type="OrthoDB" id="1331669at2"/>
<proteinExistence type="predicted"/>
<sequence>MENSTKRIEIGTTLNNAIEIFKKTYLVSGLAFLFITTLLVAIVFIGINFFIGFEVAAEQMKTFDPANLSLKGTIIYVACGILTTILTAPFTAGILKMMNDADNGEEVSFSTLFYYVNSPFYSSIIFASVILALISFGLNIGAQKLFTDKSIGGIISMSLSVIFSILSFLTIPNIIFKEMGVVGAIKNSISDTSSNFFQILLLLLIAVVIGYIGLLAFCIGVFFTFPIYFAVQYCIYKDLN</sequence>
<reference evidence="3" key="1">
    <citation type="submission" date="2019-01" db="EMBL/GenBank/DDBJ databases">
        <title>Cytophagaceae bacterium strain CAR-16.</title>
        <authorList>
            <person name="Chen W.-M."/>
        </authorList>
    </citation>
    <scope>NUCLEOTIDE SEQUENCE [LARGE SCALE GENOMIC DNA]</scope>
    <source>
        <strain evidence="3">LLJ-11</strain>
    </source>
</reference>
<gene>
    <name evidence="2" type="ORF">EQG63_10850</name>
</gene>
<keyword evidence="3" id="KW-1185">Reference proteome</keyword>
<dbReference type="EMBL" id="SBKO01000005">
    <property type="protein sequence ID" value="RXR17283.1"/>
    <property type="molecule type" value="Genomic_DNA"/>
</dbReference>
<keyword evidence="1" id="KW-0812">Transmembrane</keyword>
<keyword evidence="1" id="KW-0472">Membrane</keyword>
<evidence type="ECO:0000313" key="3">
    <source>
        <dbReference type="Proteomes" id="UP000290283"/>
    </source>
</evidence>
<dbReference type="Proteomes" id="UP000290283">
    <property type="component" value="Unassembled WGS sequence"/>
</dbReference>
<name>A0A4Q1K1X4_9FLAO</name>
<dbReference type="AlphaFoldDB" id="A0A4Q1K1X4"/>
<evidence type="ECO:0000313" key="2">
    <source>
        <dbReference type="EMBL" id="RXR17283.1"/>
    </source>
</evidence>
<feature type="transmembrane region" description="Helical" evidence="1">
    <location>
        <begin position="74"/>
        <end position="95"/>
    </location>
</feature>
<dbReference type="RefSeq" id="WP_129436401.1">
    <property type="nucleotide sequence ID" value="NZ_SBKO01000005.1"/>
</dbReference>
<feature type="transmembrane region" description="Helical" evidence="1">
    <location>
        <begin position="196"/>
        <end position="229"/>
    </location>
</feature>
<organism evidence="2 3">
    <name type="scientific">Flavobacterium amnicola</name>
    <dbReference type="NCBI Taxonomy" id="2506422"/>
    <lineage>
        <taxon>Bacteria</taxon>
        <taxon>Pseudomonadati</taxon>
        <taxon>Bacteroidota</taxon>
        <taxon>Flavobacteriia</taxon>
        <taxon>Flavobacteriales</taxon>
        <taxon>Flavobacteriaceae</taxon>
        <taxon>Flavobacterium</taxon>
    </lineage>
</organism>
<protein>
    <recommendedName>
        <fullName evidence="4">Beta-carotene 15,15'-monooxygenase</fullName>
    </recommendedName>
</protein>
<feature type="transmembrane region" description="Helical" evidence="1">
    <location>
        <begin position="30"/>
        <end position="53"/>
    </location>
</feature>
<feature type="transmembrane region" description="Helical" evidence="1">
    <location>
        <begin position="120"/>
        <end position="142"/>
    </location>
</feature>
<feature type="transmembrane region" description="Helical" evidence="1">
    <location>
        <begin position="154"/>
        <end position="176"/>
    </location>
</feature>
<evidence type="ECO:0000256" key="1">
    <source>
        <dbReference type="SAM" id="Phobius"/>
    </source>
</evidence>
<comment type="caution">
    <text evidence="2">The sequence shown here is derived from an EMBL/GenBank/DDBJ whole genome shotgun (WGS) entry which is preliminary data.</text>
</comment>
<accession>A0A4Q1K1X4</accession>
<evidence type="ECO:0008006" key="4">
    <source>
        <dbReference type="Google" id="ProtNLM"/>
    </source>
</evidence>